<dbReference type="GO" id="GO:0012505">
    <property type="term" value="C:endomembrane system"/>
    <property type="evidence" value="ECO:0007669"/>
    <property type="project" value="UniProtKB-SubCell"/>
</dbReference>
<sequence>MWTGIALLAFFVLTQVSLYGMAAGAGQTAFFGQLRFILASHAGSLMELGIGPIVTAGIIMQLLVGSKIIGLDLSKTEDRALFTGIQKLGAIIMGIFQASMLVMSGWYGVAFGSGAGIFLIVQLTIGVLIVVYLDEVVSKYGFGSGISIFIMAGVAGTIFWQAFNPPFKTPKSF</sequence>
<keyword evidence="5" id="KW-0653">Protein transport</keyword>
<evidence type="ECO:0000313" key="11">
    <source>
        <dbReference type="EMBL" id="GAG60706.1"/>
    </source>
</evidence>
<evidence type="ECO:0000259" key="10">
    <source>
        <dbReference type="Pfam" id="PF10559"/>
    </source>
</evidence>
<feature type="transmembrane region" description="Helical" evidence="9">
    <location>
        <begin position="50"/>
        <end position="69"/>
    </location>
</feature>
<evidence type="ECO:0000256" key="2">
    <source>
        <dbReference type="ARBA" id="ARBA00005751"/>
    </source>
</evidence>
<dbReference type="SUPFAM" id="SSF103491">
    <property type="entry name" value="Preprotein translocase SecY subunit"/>
    <property type="match status" value="1"/>
</dbReference>
<dbReference type="EMBL" id="BART01008971">
    <property type="protein sequence ID" value="GAG60706.1"/>
    <property type="molecule type" value="Genomic_DNA"/>
</dbReference>
<dbReference type="InterPro" id="IPR023201">
    <property type="entry name" value="SecY_dom_sf"/>
</dbReference>
<reference evidence="11" key="1">
    <citation type="journal article" date="2014" name="Front. Microbiol.">
        <title>High frequency of phylogenetically diverse reductive dehalogenase-homologous genes in deep subseafloor sedimentary metagenomes.</title>
        <authorList>
            <person name="Kawai M."/>
            <person name="Futagami T."/>
            <person name="Toyoda A."/>
            <person name="Takaki Y."/>
            <person name="Nishi S."/>
            <person name="Hori S."/>
            <person name="Arai W."/>
            <person name="Tsubouchi T."/>
            <person name="Morono Y."/>
            <person name="Uchiyama I."/>
            <person name="Ito T."/>
            <person name="Fujiyama A."/>
            <person name="Inagaki F."/>
            <person name="Takami H."/>
        </authorList>
    </citation>
    <scope>NUCLEOTIDE SEQUENCE</scope>
    <source>
        <strain evidence="11">Expedition CK06-06</strain>
    </source>
</reference>
<keyword evidence="7" id="KW-0811">Translocation</keyword>
<comment type="caution">
    <text evidence="11">The sequence shown here is derived from an EMBL/GenBank/DDBJ whole genome shotgun (WGS) entry which is preliminary data.</text>
</comment>
<evidence type="ECO:0000256" key="6">
    <source>
        <dbReference type="ARBA" id="ARBA00022989"/>
    </source>
</evidence>
<dbReference type="Gene3D" id="1.10.3370.10">
    <property type="entry name" value="SecY subunit domain"/>
    <property type="match status" value="1"/>
</dbReference>
<name>X1AL48_9ZZZZ</name>
<feature type="transmembrane region" description="Helical" evidence="9">
    <location>
        <begin position="140"/>
        <end position="163"/>
    </location>
</feature>
<dbReference type="Pfam" id="PF10559">
    <property type="entry name" value="Plug_translocon"/>
    <property type="match status" value="1"/>
</dbReference>
<protein>
    <recommendedName>
        <fullName evidence="10">Translocon Sec61/SecY plug domain-containing protein</fullName>
    </recommendedName>
</protein>
<keyword evidence="3" id="KW-0813">Transport</keyword>
<evidence type="ECO:0000256" key="1">
    <source>
        <dbReference type="ARBA" id="ARBA00004127"/>
    </source>
</evidence>
<evidence type="ECO:0000256" key="5">
    <source>
        <dbReference type="ARBA" id="ARBA00022927"/>
    </source>
</evidence>
<feature type="transmembrane region" description="Helical" evidence="9">
    <location>
        <begin position="115"/>
        <end position="133"/>
    </location>
</feature>
<dbReference type="InterPro" id="IPR030659">
    <property type="entry name" value="SecY_CS"/>
</dbReference>
<proteinExistence type="inferred from homology"/>
<accession>X1AL48</accession>
<dbReference type="InterPro" id="IPR019561">
    <property type="entry name" value="Translocon_Sec61/SecY_plug_dom"/>
</dbReference>
<evidence type="ECO:0000256" key="9">
    <source>
        <dbReference type="SAM" id="Phobius"/>
    </source>
</evidence>
<dbReference type="PROSITE" id="PS00755">
    <property type="entry name" value="SECY_1"/>
    <property type="match status" value="1"/>
</dbReference>
<comment type="similarity">
    <text evidence="2">Belongs to the SecY/SEC61-alpha family.</text>
</comment>
<feature type="domain" description="Translocon Sec61/SecY plug" evidence="10">
    <location>
        <begin position="8"/>
        <end position="43"/>
    </location>
</feature>
<evidence type="ECO:0000256" key="8">
    <source>
        <dbReference type="ARBA" id="ARBA00023136"/>
    </source>
</evidence>
<dbReference type="AlphaFoldDB" id="X1AL48"/>
<feature type="transmembrane region" description="Helical" evidence="9">
    <location>
        <begin position="90"/>
        <end position="109"/>
    </location>
</feature>
<dbReference type="Pfam" id="PF00344">
    <property type="entry name" value="SecY"/>
    <property type="match status" value="1"/>
</dbReference>
<dbReference type="PANTHER" id="PTHR10906">
    <property type="entry name" value="SECY/SEC61-ALPHA FAMILY MEMBER"/>
    <property type="match status" value="1"/>
</dbReference>
<dbReference type="GO" id="GO:0015031">
    <property type="term" value="P:protein transport"/>
    <property type="evidence" value="ECO:0007669"/>
    <property type="project" value="UniProtKB-KW"/>
</dbReference>
<dbReference type="InterPro" id="IPR002208">
    <property type="entry name" value="SecY/SEC61-alpha"/>
</dbReference>
<comment type="subcellular location">
    <subcellularLocation>
        <location evidence="1">Endomembrane system</location>
        <topology evidence="1">Multi-pass membrane protein</topology>
    </subcellularLocation>
</comment>
<evidence type="ECO:0000256" key="4">
    <source>
        <dbReference type="ARBA" id="ARBA00022692"/>
    </source>
</evidence>
<gene>
    <name evidence="11" type="ORF">S01H4_20020</name>
</gene>
<dbReference type="GO" id="GO:0016020">
    <property type="term" value="C:membrane"/>
    <property type="evidence" value="ECO:0007669"/>
    <property type="project" value="InterPro"/>
</dbReference>
<evidence type="ECO:0000256" key="7">
    <source>
        <dbReference type="ARBA" id="ARBA00023010"/>
    </source>
</evidence>
<dbReference type="PROSITE" id="PS00756">
    <property type="entry name" value="SECY_2"/>
    <property type="match status" value="1"/>
</dbReference>
<keyword evidence="8 9" id="KW-0472">Membrane</keyword>
<keyword evidence="6 9" id="KW-1133">Transmembrane helix</keyword>
<keyword evidence="4 9" id="KW-0812">Transmembrane</keyword>
<dbReference type="PRINTS" id="PR00303">
    <property type="entry name" value="SECYTRNLCASE"/>
</dbReference>
<organism evidence="11">
    <name type="scientific">marine sediment metagenome</name>
    <dbReference type="NCBI Taxonomy" id="412755"/>
    <lineage>
        <taxon>unclassified sequences</taxon>
        <taxon>metagenomes</taxon>
        <taxon>ecological metagenomes</taxon>
    </lineage>
</organism>
<evidence type="ECO:0000256" key="3">
    <source>
        <dbReference type="ARBA" id="ARBA00022448"/>
    </source>
</evidence>